<dbReference type="GO" id="GO:0005886">
    <property type="term" value="C:plasma membrane"/>
    <property type="evidence" value="ECO:0007669"/>
    <property type="project" value="UniProtKB-SubCell"/>
</dbReference>
<dbReference type="InterPro" id="IPR036259">
    <property type="entry name" value="MFS_trans_sf"/>
</dbReference>
<feature type="domain" description="Major facilitator superfamily (MFS) profile" evidence="9">
    <location>
        <begin position="16"/>
        <end position="465"/>
    </location>
</feature>
<feature type="transmembrane region" description="Helical" evidence="8">
    <location>
        <begin position="300"/>
        <end position="322"/>
    </location>
</feature>
<dbReference type="Proteomes" id="UP000186455">
    <property type="component" value="Unassembled WGS sequence"/>
</dbReference>
<feature type="transmembrane region" description="Helical" evidence="8">
    <location>
        <begin position="359"/>
        <end position="385"/>
    </location>
</feature>
<feature type="transmembrane region" description="Helical" evidence="8">
    <location>
        <begin position="82"/>
        <end position="105"/>
    </location>
</feature>
<evidence type="ECO:0000256" key="1">
    <source>
        <dbReference type="ARBA" id="ARBA00004651"/>
    </source>
</evidence>
<keyword evidence="7" id="KW-0046">Antibiotic resistance</keyword>
<dbReference type="AlphaFoldDB" id="A0A1Q4VBE8"/>
<evidence type="ECO:0000313" key="10">
    <source>
        <dbReference type="EMBL" id="OKH95192.1"/>
    </source>
</evidence>
<evidence type="ECO:0000256" key="8">
    <source>
        <dbReference type="SAM" id="Phobius"/>
    </source>
</evidence>
<evidence type="ECO:0000256" key="4">
    <source>
        <dbReference type="ARBA" id="ARBA00022692"/>
    </source>
</evidence>
<comment type="caution">
    <text evidence="10">The sequence shown here is derived from an EMBL/GenBank/DDBJ whole genome shotgun (WGS) entry which is preliminary data.</text>
</comment>
<feature type="transmembrane region" description="Helical" evidence="8">
    <location>
        <begin position="227"/>
        <end position="248"/>
    </location>
</feature>
<evidence type="ECO:0000256" key="2">
    <source>
        <dbReference type="ARBA" id="ARBA00022448"/>
    </source>
</evidence>
<dbReference type="PANTHER" id="PTHR42718:SF46">
    <property type="entry name" value="BLR6921 PROTEIN"/>
    <property type="match status" value="1"/>
</dbReference>
<dbReference type="SUPFAM" id="SSF103473">
    <property type="entry name" value="MFS general substrate transporter"/>
    <property type="match status" value="1"/>
</dbReference>
<accession>A0A1Q4VBE8</accession>
<feature type="transmembrane region" description="Helical" evidence="8">
    <location>
        <begin position="50"/>
        <end position="70"/>
    </location>
</feature>
<evidence type="ECO:0000259" key="9">
    <source>
        <dbReference type="PROSITE" id="PS50850"/>
    </source>
</evidence>
<feature type="transmembrane region" description="Helical" evidence="8">
    <location>
        <begin position="202"/>
        <end position="221"/>
    </location>
</feature>
<gene>
    <name evidence="10" type="ORF">AB852_09720</name>
</gene>
<name>A0A1Q4VBE8_9ACTN</name>
<feature type="transmembrane region" description="Helical" evidence="8">
    <location>
        <begin position="438"/>
        <end position="460"/>
    </location>
</feature>
<protein>
    <recommendedName>
        <fullName evidence="9">Major facilitator superfamily (MFS) profile domain-containing protein</fullName>
    </recommendedName>
</protein>
<feature type="transmembrane region" description="Helical" evidence="8">
    <location>
        <begin position="269"/>
        <end position="294"/>
    </location>
</feature>
<dbReference type="GO" id="GO:0046677">
    <property type="term" value="P:response to antibiotic"/>
    <property type="evidence" value="ECO:0007669"/>
    <property type="project" value="UniProtKB-KW"/>
</dbReference>
<feature type="transmembrane region" description="Helical" evidence="8">
    <location>
        <begin position="111"/>
        <end position="130"/>
    </location>
</feature>
<dbReference type="PROSITE" id="PS50850">
    <property type="entry name" value="MFS"/>
    <property type="match status" value="1"/>
</dbReference>
<keyword evidence="2" id="KW-0813">Transport</keyword>
<comment type="subcellular location">
    <subcellularLocation>
        <location evidence="1">Cell membrane</location>
        <topology evidence="1">Multi-pass membrane protein</topology>
    </subcellularLocation>
</comment>
<evidence type="ECO:0000313" key="11">
    <source>
        <dbReference type="Proteomes" id="UP000186455"/>
    </source>
</evidence>
<dbReference type="EMBL" id="LFBV01000002">
    <property type="protein sequence ID" value="OKH95192.1"/>
    <property type="molecule type" value="Genomic_DNA"/>
</dbReference>
<evidence type="ECO:0000256" key="6">
    <source>
        <dbReference type="ARBA" id="ARBA00023136"/>
    </source>
</evidence>
<dbReference type="GO" id="GO:0022857">
    <property type="term" value="F:transmembrane transporter activity"/>
    <property type="evidence" value="ECO:0007669"/>
    <property type="project" value="InterPro"/>
</dbReference>
<feature type="transmembrane region" description="Helical" evidence="8">
    <location>
        <begin position="406"/>
        <end position="426"/>
    </location>
</feature>
<organism evidence="10 11">
    <name type="scientific">Streptomyces uncialis</name>
    <dbReference type="NCBI Taxonomy" id="1048205"/>
    <lineage>
        <taxon>Bacteria</taxon>
        <taxon>Bacillati</taxon>
        <taxon>Actinomycetota</taxon>
        <taxon>Actinomycetes</taxon>
        <taxon>Kitasatosporales</taxon>
        <taxon>Streptomycetaceae</taxon>
        <taxon>Streptomyces</taxon>
    </lineage>
</organism>
<dbReference type="InterPro" id="IPR020846">
    <property type="entry name" value="MFS_dom"/>
</dbReference>
<keyword evidence="6 8" id="KW-0472">Membrane</keyword>
<evidence type="ECO:0000256" key="3">
    <source>
        <dbReference type="ARBA" id="ARBA00022475"/>
    </source>
</evidence>
<evidence type="ECO:0000256" key="5">
    <source>
        <dbReference type="ARBA" id="ARBA00022989"/>
    </source>
</evidence>
<keyword evidence="11" id="KW-1185">Reference proteome</keyword>
<dbReference type="Gene3D" id="1.20.1720.10">
    <property type="entry name" value="Multidrug resistance protein D"/>
    <property type="match status" value="1"/>
</dbReference>
<feature type="transmembrane region" description="Helical" evidence="8">
    <location>
        <begin position="142"/>
        <end position="163"/>
    </location>
</feature>
<dbReference type="PANTHER" id="PTHR42718">
    <property type="entry name" value="MAJOR FACILITATOR SUPERFAMILY MULTIDRUG TRANSPORTER MFSC"/>
    <property type="match status" value="1"/>
</dbReference>
<dbReference type="Pfam" id="PF07690">
    <property type="entry name" value="MFS_1"/>
    <property type="match status" value="1"/>
</dbReference>
<keyword evidence="3" id="KW-1003">Cell membrane</keyword>
<dbReference type="Gene3D" id="1.20.1250.20">
    <property type="entry name" value="MFS general substrate transporter like domains"/>
    <property type="match status" value="1"/>
</dbReference>
<keyword evidence="4 8" id="KW-0812">Transmembrane</keyword>
<dbReference type="CDD" id="cd17321">
    <property type="entry name" value="MFS_MMR_MDR_like"/>
    <property type="match status" value="1"/>
</dbReference>
<dbReference type="InterPro" id="IPR011701">
    <property type="entry name" value="MFS"/>
</dbReference>
<keyword evidence="5 8" id="KW-1133">Transmembrane helix</keyword>
<sequence length="466" mass="47770">MRADRSAAPPTRRGLGLLVICAAQFLVALDLSIANIAMPRMTTELGFAPASAGLVLSTFALAFASTLLLGGRVADLYGRRRVFITGLLVLGAASVLAGAAWSPAALLTGRVLQGLAAGFIAPSALGLLTATVPEGPRRERALGIFGAIMSAGFVSGMIGGGVLTEFLDWRWTMYINVPVVIAAVAMALRFLPESRVDGAGRLDVLGGLLSAGAMLCVVHALEELGAGTAWASTSLFLAVGVCLALAFVRVERRSPHPLLPLSLFRTRAVGAANLIGLVMVAAYGGMLVIVTLYVQEVLGYGALATGAVFAVSGVIGIGNSVLTGRLLQRRRLDRMLLAGIVIATTGLLPLAFLPERGGLRLVLIATSVNAFGHIVVLVVSSVAANDGVPADHKAVAGAVMNTGQQLGIALGVALLTSLAATVTAAQPRPETAAALVTGWRWALALSAAMALSTVPIALALRGRLRT</sequence>
<reference evidence="10 11" key="1">
    <citation type="submission" date="2015-06" db="EMBL/GenBank/DDBJ databases">
        <title>Cloning and characterization of the uncialamcin biosynthetic gene cluster.</title>
        <authorList>
            <person name="Yan X."/>
            <person name="Huang T."/>
            <person name="Ge H."/>
            <person name="Shen B."/>
        </authorList>
    </citation>
    <scope>NUCLEOTIDE SEQUENCE [LARGE SCALE GENOMIC DNA]</scope>
    <source>
        <strain evidence="10 11">DCA2648</strain>
    </source>
</reference>
<feature type="transmembrane region" description="Helical" evidence="8">
    <location>
        <begin position="169"/>
        <end position="190"/>
    </location>
</feature>
<dbReference type="PROSITE" id="PS00216">
    <property type="entry name" value="SUGAR_TRANSPORT_1"/>
    <property type="match status" value="1"/>
</dbReference>
<dbReference type="STRING" id="1048205.AB852_09720"/>
<evidence type="ECO:0000256" key="7">
    <source>
        <dbReference type="ARBA" id="ARBA00023251"/>
    </source>
</evidence>
<dbReference type="InterPro" id="IPR005829">
    <property type="entry name" value="Sugar_transporter_CS"/>
</dbReference>
<feature type="transmembrane region" description="Helical" evidence="8">
    <location>
        <begin position="334"/>
        <end position="353"/>
    </location>
</feature>
<proteinExistence type="predicted"/>